<evidence type="ECO:0000256" key="8">
    <source>
        <dbReference type="ARBA" id="ARBA00048617"/>
    </source>
</evidence>
<gene>
    <name evidence="11" type="ORF">CEJ42_07610</name>
</gene>
<dbReference type="PANTHER" id="PTHR38042">
    <property type="entry name" value="UROPORPHYRINOGEN-III SYNTHASE, CHLOROPLASTIC"/>
    <property type="match status" value="1"/>
</dbReference>
<comment type="similarity">
    <text evidence="2 9">Belongs to the uroporphyrinogen-III synthase family.</text>
</comment>
<dbReference type="Gene3D" id="3.40.50.10090">
    <property type="match status" value="2"/>
</dbReference>
<evidence type="ECO:0000256" key="9">
    <source>
        <dbReference type="RuleBase" id="RU366031"/>
    </source>
</evidence>
<comment type="caution">
    <text evidence="11">The sequence shown here is derived from an EMBL/GenBank/DDBJ whole genome shotgun (WGS) entry which is preliminary data.</text>
</comment>
<keyword evidence="5 9" id="KW-0627">Porphyrin biosynthesis</keyword>
<dbReference type="GO" id="GO:0004852">
    <property type="term" value="F:uroporphyrinogen-III synthase activity"/>
    <property type="evidence" value="ECO:0007669"/>
    <property type="project" value="UniProtKB-UniRule"/>
</dbReference>
<dbReference type="InterPro" id="IPR036108">
    <property type="entry name" value="4pyrrol_syn_uPrphyn_synt_sf"/>
</dbReference>
<comment type="function">
    <text evidence="6 9">Catalyzes cyclization of the linear tetrapyrrole, hydroxymethylbilane, to the macrocyclic uroporphyrinogen III.</text>
</comment>
<dbReference type="EC" id="4.2.1.75" evidence="3 9"/>
<dbReference type="InterPro" id="IPR039793">
    <property type="entry name" value="UROS/Hem4"/>
</dbReference>
<dbReference type="GO" id="GO:0006780">
    <property type="term" value="P:uroporphyrinogen III biosynthetic process"/>
    <property type="evidence" value="ECO:0007669"/>
    <property type="project" value="UniProtKB-UniRule"/>
</dbReference>
<name>A0A2D0B6G1_9BURK</name>
<dbReference type="InterPro" id="IPR003754">
    <property type="entry name" value="4pyrrol_synth_uPrphyn_synth"/>
</dbReference>
<comment type="catalytic activity">
    <reaction evidence="8 9">
        <text>hydroxymethylbilane = uroporphyrinogen III + H2O</text>
        <dbReference type="Rhea" id="RHEA:18965"/>
        <dbReference type="ChEBI" id="CHEBI:15377"/>
        <dbReference type="ChEBI" id="CHEBI:57308"/>
        <dbReference type="ChEBI" id="CHEBI:57845"/>
        <dbReference type="EC" id="4.2.1.75"/>
    </reaction>
</comment>
<dbReference type="CDD" id="cd06578">
    <property type="entry name" value="HemD"/>
    <property type="match status" value="1"/>
</dbReference>
<evidence type="ECO:0000256" key="4">
    <source>
        <dbReference type="ARBA" id="ARBA00023239"/>
    </source>
</evidence>
<accession>A0A2D0B6G1</accession>
<evidence type="ECO:0000256" key="3">
    <source>
        <dbReference type="ARBA" id="ARBA00013109"/>
    </source>
</evidence>
<dbReference type="SUPFAM" id="SSF69618">
    <property type="entry name" value="HemD-like"/>
    <property type="match status" value="1"/>
</dbReference>
<dbReference type="GO" id="GO:0006782">
    <property type="term" value="P:protoporphyrinogen IX biosynthetic process"/>
    <property type="evidence" value="ECO:0007669"/>
    <property type="project" value="UniProtKB-UniRule"/>
</dbReference>
<evidence type="ECO:0000259" key="10">
    <source>
        <dbReference type="Pfam" id="PF02602"/>
    </source>
</evidence>
<evidence type="ECO:0000256" key="5">
    <source>
        <dbReference type="ARBA" id="ARBA00023244"/>
    </source>
</evidence>
<protein>
    <recommendedName>
        <fullName evidence="7 9">Uroporphyrinogen-III synthase</fullName>
        <ecNumber evidence="3 9">4.2.1.75</ecNumber>
    </recommendedName>
</protein>
<dbReference type="PANTHER" id="PTHR38042:SF1">
    <property type="entry name" value="UROPORPHYRINOGEN-III SYNTHASE, CHLOROPLASTIC"/>
    <property type="match status" value="1"/>
</dbReference>
<comment type="pathway">
    <text evidence="1 9">Porphyrin-containing compound metabolism; protoporphyrin-IX biosynthesis; coproporphyrinogen-III from 5-aminolevulinate: step 3/4.</text>
</comment>
<keyword evidence="4 9" id="KW-0456">Lyase</keyword>
<dbReference type="Proteomes" id="UP000197596">
    <property type="component" value="Unassembled WGS sequence"/>
</dbReference>
<reference evidence="11 12" key="1">
    <citation type="submission" date="2017-06" db="EMBL/GenBank/DDBJ databases">
        <title>Herbaspirillum phytohormonus sp. nov., isolated from the root nodule of Robinia pseudoacacia in lead-zinc mine.</title>
        <authorList>
            <person name="Fan M."/>
            <person name="Lin Y."/>
        </authorList>
    </citation>
    <scope>NUCLEOTIDE SEQUENCE [LARGE SCALE GENOMIC DNA]</scope>
    <source>
        <strain evidence="11 12">HZ10</strain>
    </source>
</reference>
<organism evidence="11 12">
    <name type="scientific">Herbaspirillum robiniae</name>
    <dbReference type="NCBI Taxonomy" id="2014887"/>
    <lineage>
        <taxon>Bacteria</taxon>
        <taxon>Pseudomonadati</taxon>
        <taxon>Pseudomonadota</taxon>
        <taxon>Betaproteobacteria</taxon>
        <taxon>Burkholderiales</taxon>
        <taxon>Oxalobacteraceae</taxon>
        <taxon>Herbaspirillum</taxon>
    </lineage>
</organism>
<dbReference type="Pfam" id="PF02602">
    <property type="entry name" value="HEM4"/>
    <property type="match status" value="1"/>
</dbReference>
<feature type="domain" description="Tetrapyrrole biosynthesis uroporphyrinogen III synthase" evidence="10">
    <location>
        <begin position="24"/>
        <end position="249"/>
    </location>
</feature>
<evidence type="ECO:0000256" key="6">
    <source>
        <dbReference type="ARBA" id="ARBA00037589"/>
    </source>
</evidence>
<dbReference type="UniPathway" id="UPA00251">
    <property type="reaction ID" value="UER00320"/>
</dbReference>
<evidence type="ECO:0000313" key="11">
    <source>
        <dbReference type="EMBL" id="OWY29721.1"/>
    </source>
</evidence>
<dbReference type="EMBL" id="NJGU01000004">
    <property type="protein sequence ID" value="OWY29721.1"/>
    <property type="molecule type" value="Genomic_DNA"/>
</dbReference>
<dbReference type="RefSeq" id="WP_088750519.1">
    <property type="nucleotide sequence ID" value="NZ_NJGU01000004.1"/>
</dbReference>
<evidence type="ECO:0000256" key="7">
    <source>
        <dbReference type="ARBA" id="ARBA00040167"/>
    </source>
</evidence>
<evidence type="ECO:0000256" key="1">
    <source>
        <dbReference type="ARBA" id="ARBA00004772"/>
    </source>
</evidence>
<evidence type="ECO:0000256" key="2">
    <source>
        <dbReference type="ARBA" id="ARBA00008133"/>
    </source>
</evidence>
<proteinExistence type="inferred from homology"/>
<sequence length="264" mass="28363">MPNRPDSGRAAPVVVTRPLQQAQAFASRVEALGRQAEIFPLLAIEPVDDPSELQAVLGRLEDFALAVFVSPNAIDAAFRCLGTWPAGVPIGIVGEGSRAALRAHGVDERNAVIFAPQGDGKMDSEELLKALPLARLRGGRVLVVRGQSGRDFLTEALQEQGVTVEHVTAYRRLAPALDERNRARLLALADHGADWVVTSSEALRNLIEMTRLAGGDDRVVKLQRQRIIVSHHRIAQTAQSLGFCAVILAGSGDERLLAALQSSP</sequence>
<dbReference type="AlphaFoldDB" id="A0A2D0B6G1"/>
<evidence type="ECO:0000313" key="12">
    <source>
        <dbReference type="Proteomes" id="UP000197596"/>
    </source>
</evidence>